<dbReference type="GO" id="GO:0016887">
    <property type="term" value="F:ATP hydrolysis activity"/>
    <property type="evidence" value="ECO:0007669"/>
    <property type="project" value="InterPro"/>
</dbReference>
<keyword evidence="3 4" id="KW-0067">ATP-binding</keyword>
<dbReference type="EMBL" id="CP013652">
    <property type="protein sequence ID" value="ALS22998.1"/>
    <property type="molecule type" value="Genomic_DNA"/>
</dbReference>
<keyword evidence="5" id="KW-1185">Reference proteome</keyword>
<dbReference type="AlphaFoldDB" id="A0A0U2VQE2"/>
<name>A0A0U2VQE2_9BACL</name>
<dbReference type="STRING" id="162209.IJ22_26250"/>
<sequence length="246" mass="27178">MKPIEVEHLTVAAGDRMLLSIPHAAFDEGAVYGIVGPSGAGKSTFLRVLNFLEKPQSGSLFFSGHRVDLTSLSHSGGLHLQRQMAFVAQKPVMFQTTVFENVALGLSYRGVPRSEKARLVMEALRLVGLEAAEGRKAASLSGGEAQRIALARALVLQPKLLLLDEPTSNLDPPNVLIIEQIITRIRRESPMTILMVTHHLQQARRLSDRCLFLYQGRIVEQNDTQAFFESPQSEALQDFISGKMIY</sequence>
<evidence type="ECO:0000313" key="4">
    <source>
        <dbReference type="EMBL" id="ALS22998.1"/>
    </source>
</evidence>
<dbReference type="SMART" id="SM00382">
    <property type="entry name" value="AAA"/>
    <property type="match status" value="1"/>
</dbReference>
<dbReference type="GO" id="GO:0005524">
    <property type="term" value="F:ATP binding"/>
    <property type="evidence" value="ECO:0007669"/>
    <property type="project" value="UniProtKB-KW"/>
</dbReference>
<evidence type="ECO:0000313" key="5">
    <source>
        <dbReference type="Proteomes" id="UP000061660"/>
    </source>
</evidence>
<dbReference type="Gene3D" id="3.40.50.300">
    <property type="entry name" value="P-loop containing nucleotide triphosphate hydrolases"/>
    <property type="match status" value="1"/>
</dbReference>
<dbReference type="InterPro" id="IPR003439">
    <property type="entry name" value="ABC_transporter-like_ATP-bd"/>
</dbReference>
<dbReference type="InterPro" id="IPR003593">
    <property type="entry name" value="AAA+_ATPase"/>
</dbReference>
<protein>
    <submittedName>
        <fullName evidence="4">Glutamine ABC transporter ATP-binding protein</fullName>
    </submittedName>
</protein>
<accession>A0A0U2VQE2</accession>
<keyword evidence="1" id="KW-0813">Transport</keyword>
<dbReference type="PANTHER" id="PTHR43423:SF1">
    <property type="entry name" value="ABC TRANSPORTER I FAMILY MEMBER 17"/>
    <property type="match status" value="1"/>
</dbReference>
<evidence type="ECO:0000256" key="3">
    <source>
        <dbReference type="ARBA" id="ARBA00022840"/>
    </source>
</evidence>
<keyword evidence="2" id="KW-0547">Nucleotide-binding</keyword>
<dbReference type="RefSeq" id="WP_062409073.1">
    <property type="nucleotide sequence ID" value="NZ_BJCS01000004.1"/>
</dbReference>
<dbReference type="PROSITE" id="PS00211">
    <property type="entry name" value="ABC_TRANSPORTER_1"/>
    <property type="match status" value="1"/>
</dbReference>
<dbReference type="OrthoDB" id="9785080at2"/>
<dbReference type="PANTHER" id="PTHR43423">
    <property type="entry name" value="ABC TRANSPORTER I FAMILY MEMBER 17"/>
    <property type="match status" value="1"/>
</dbReference>
<gene>
    <name evidence="4" type="ORF">IJ22_26250</name>
</gene>
<dbReference type="InterPro" id="IPR017871">
    <property type="entry name" value="ABC_transporter-like_CS"/>
</dbReference>
<dbReference type="Proteomes" id="UP000061660">
    <property type="component" value="Chromosome"/>
</dbReference>
<dbReference type="KEGG" id="pnp:IJ22_26250"/>
<organism evidence="4 5">
    <name type="scientific">Paenibacillus naphthalenovorans</name>
    <dbReference type="NCBI Taxonomy" id="162209"/>
    <lineage>
        <taxon>Bacteria</taxon>
        <taxon>Bacillati</taxon>
        <taxon>Bacillota</taxon>
        <taxon>Bacilli</taxon>
        <taxon>Bacillales</taxon>
        <taxon>Paenibacillaceae</taxon>
        <taxon>Paenibacillus</taxon>
    </lineage>
</organism>
<dbReference type="PROSITE" id="PS50893">
    <property type="entry name" value="ABC_TRANSPORTER_2"/>
    <property type="match status" value="1"/>
</dbReference>
<reference evidence="4 5" key="2">
    <citation type="journal article" date="2016" name="Genome Announc.">
        <title>Complete Genome Sequences of Two Interactive Moderate Thermophiles, Paenibacillus napthalenovorans 32O-Y and Paenibacillus sp. 32O-W.</title>
        <authorList>
            <person name="Butler R.R.III."/>
            <person name="Wang J."/>
            <person name="Stark B.C."/>
            <person name="Pombert J.F."/>
        </authorList>
    </citation>
    <scope>NUCLEOTIDE SEQUENCE [LARGE SCALE GENOMIC DNA]</scope>
    <source>
        <strain evidence="4 5">32O-Y</strain>
    </source>
</reference>
<evidence type="ECO:0000256" key="1">
    <source>
        <dbReference type="ARBA" id="ARBA00022448"/>
    </source>
</evidence>
<dbReference type="PATRIC" id="fig|162209.4.peg.2794"/>
<dbReference type="InterPro" id="IPR027417">
    <property type="entry name" value="P-loop_NTPase"/>
</dbReference>
<evidence type="ECO:0000256" key="2">
    <source>
        <dbReference type="ARBA" id="ARBA00022741"/>
    </source>
</evidence>
<dbReference type="Pfam" id="PF00005">
    <property type="entry name" value="ABC_tran"/>
    <property type="match status" value="1"/>
</dbReference>
<reference evidence="5" key="1">
    <citation type="submission" date="2015-12" db="EMBL/GenBank/DDBJ databases">
        <title>Complete genome sequences of two moderately thermophilic Paenibacillus species.</title>
        <authorList>
            <person name="Butler R.III."/>
            <person name="Wang J."/>
            <person name="Stark B.C."/>
            <person name="Pombert J.-F."/>
        </authorList>
    </citation>
    <scope>NUCLEOTIDE SEQUENCE [LARGE SCALE GENOMIC DNA]</scope>
    <source>
        <strain evidence="5">32O-Y</strain>
    </source>
</reference>
<dbReference type="SUPFAM" id="SSF52540">
    <property type="entry name" value="P-loop containing nucleoside triphosphate hydrolases"/>
    <property type="match status" value="1"/>
</dbReference>
<proteinExistence type="predicted"/>